<dbReference type="InterPro" id="IPR005312">
    <property type="entry name" value="DUF1759"/>
</dbReference>
<dbReference type="Pfam" id="PF03564">
    <property type="entry name" value="DUF1759"/>
    <property type="match status" value="1"/>
</dbReference>
<gene>
    <name evidence="1" type="ORF">F2P81_024032</name>
</gene>
<evidence type="ECO:0000313" key="1">
    <source>
        <dbReference type="EMBL" id="KAF0023402.1"/>
    </source>
</evidence>
<organism evidence="1 2">
    <name type="scientific">Scophthalmus maximus</name>
    <name type="common">Turbot</name>
    <name type="synonym">Psetta maxima</name>
    <dbReference type="NCBI Taxonomy" id="52904"/>
    <lineage>
        <taxon>Eukaryota</taxon>
        <taxon>Metazoa</taxon>
        <taxon>Chordata</taxon>
        <taxon>Craniata</taxon>
        <taxon>Vertebrata</taxon>
        <taxon>Euteleostomi</taxon>
        <taxon>Actinopterygii</taxon>
        <taxon>Neopterygii</taxon>
        <taxon>Teleostei</taxon>
        <taxon>Neoteleostei</taxon>
        <taxon>Acanthomorphata</taxon>
        <taxon>Carangaria</taxon>
        <taxon>Pleuronectiformes</taxon>
        <taxon>Pleuronectoidei</taxon>
        <taxon>Scophthalmidae</taxon>
        <taxon>Scophthalmus</taxon>
    </lineage>
</organism>
<sequence length="208" mass="24083">MHMDAQRGYSEAMQLLEKHFGDEMKIAYAYLDKALNWTAIKADDGKALQAYSLYLRECHNAMQDLEYMDDLDVTSTLKLIVSKLPYKLRERWRSRAYEEFHKRNIRAKFRHIVEFLENQSNILLHPAFGDIKDPTPVQRISPKNRSTEIRTLKSRSTFVTAVAAPGEQDTKHYTFKGQQHTNLNAATSAVCCFCKGKHALLDCFKFKS</sequence>
<accession>A0A6A4RWC9</accession>
<dbReference type="Proteomes" id="UP000438429">
    <property type="component" value="Unassembled WGS sequence"/>
</dbReference>
<comment type="caution">
    <text evidence="1">The sequence shown here is derived from an EMBL/GenBank/DDBJ whole genome shotgun (WGS) entry which is preliminary data.</text>
</comment>
<dbReference type="EMBL" id="VEVO01000022">
    <property type="protein sequence ID" value="KAF0023402.1"/>
    <property type="molecule type" value="Genomic_DNA"/>
</dbReference>
<dbReference type="PANTHER" id="PTHR47331">
    <property type="entry name" value="PHD-TYPE DOMAIN-CONTAINING PROTEIN"/>
    <property type="match status" value="1"/>
</dbReference>
<protein>
    <submittedName>
        <fullName evidence="1">Uncharacterized protein</fullName>
    </submittedName>
</protein>
<dbReference type="AlphaFoldDB" id="A0A6A4RWC9"/>
<reference evidence="1 2" key="1">
    <citation type="submission" date="2019-06" db="EMBL/GenBank/DDBJ databases">
        <title>Draft genomes of female and male turbot (Scophthalmus maximus).</title>
        <authorList>
            <person name="Xu H."/>
            <person name="Xu X.-W."/>
            <person name="Shao C."/>
            <person name="Chen S."/>
        </authorList>
    </citation>
    <scope>NUCLEOTIDE SEQUENCE [LARGE SCALE GENOMIC DNA]</scope>
    <source>
        <strain evidence="1">Ysfricsl-2016a</strain>
        <tissue evidence="1">Blood</tissue>
    </source>
</reference>
<name>A0A6A4RWC9_SCOMX</name>
<proteinExistence type="predicted"/>
<dbReference type="PANTHER" id="PTHR47331:SF3">
    <property type="match status" value="1"/>
</dbReference>
<evidence type="ECO:0000313" key="2">
    <source>
        <dbReference type="Proteomes" id="UP000438429"/>
    </source>
</evidence>